<name>A0A0D5C1F4_9ARCH</name>
<accession>A0A0D5C1F4</accession>
<dbReference type="Proteomes" id="UP000032408">
    <property type="component" value="Chromosome"/>
</dbReference>
<proteinExistence type="predicted"/>
<dbReference type="SUPFAM" id="SSF57802">
    <property type="entry name" value="Rubredoxin-like"/>
    <property type="match status" value="1"/>
</dbReference>
<dbReference type="KEGG" id="nin:NADRNF5_0930"/>
<sequence>MVETKFYICKNCGTEFPSTEVRLYCKVCKSNLDKSGNLPKL</sequence>
<protein>
    <submittedName>
        <fullName evidence="1">Uncharacterized protein</fullName>
    </submittedName>
</protein>
<reference evidence="2" key="1">
    <citation type="submission" date="2015-03" db="EMBL/GenBank/DDBJ databases">
        <title>Characterization of two novel Thaumarchaeota isolated from the Northern Adriatic Sea.</title>
        <authorList>
            <person name="Bayer B."/>
            <person name="Vojvoda J."/>
            <person name="Offre P."/>
            <person name="Srivastava A."/>
            <person name="Elisabeth N."/>
            <person name="Garcia J.A.L."/>
            <person name="Schleper C."/>
            <person name="Herndl G.J."/>
        </authorList>
    </citation>
    <scope>NUCLEOTIDE SEQUENCE [LARGE SCALE GENOMIC DNA]</scope>
    <source>
        <strain evidence="2">NF5</strain>
    </source>
</reference>
<dbReference type="STRING" id="1580092.NADRNF5_0930"/>
<dbReference type="AlphaFoldDB" id="A0A0D5C1F4"/>
<evidence type="ECO:0000313" key="2">
    <source>
        <dbReference type="Proteomes" id="UP000032408"/>
    </source>
</evidence>
<organism evidence="1 2">
    <name type="scientific">Nitrosopumilus adriaticus</name>
    <dbReference type="NCBI Taxonomy" id="1580092"/>
    <lineage>
        <taxon>Archaea</taxon>
        <taxon>Nitrososphaerota</taxon>
        <taxon>Nitrososphaeria</taxon>
        <taxon>Nitrosopumilales</taxon>
        <taxon>Nitrosopumilaceae</taxon>
        <taxon>Nitrosopumilus</taxon>
    </lineage>
</organism>
<reference evidence="1 2" key="2">
    <citation type="journal article" date="2016" name="ISME J.">
        <title>Physiological and genomic characterization of two novel marine thaumarchaeal strains indicates niche differentiation.</title>
        <authorList>
            <person name="Bayer B."/>
            <person name="Vojvoda J."/>
            <person name="Offre P."/>
            <person name="Alves R.J."/>
            <person name="Elisabeth N.H."/>
            <person name="Garcia J.A."/>
            <person name="Volland J.M."/>
            <person name="Srivastava A."/>
            <person name="Schleper C."/>
            <person name="Herndl G.J."/>
        </authorList>
    </citation>
    <scope>NUCLEOTIDE SEQUENCE [LARGE SCALE GENOMIC DNA]</scope>
    <source>
        <strain evidence="1 2">NF5</strain>
    </source>
</reference>
<dbReference type="HOGENOM" id="CLU_3263616_0_0_2"/>
<keyword evidence="2" id="KW-1185">Reference proteome</keyword>
<gene>
    <name evidence="1" type="ORF">NADRNF5_0930</name>
</gene>
<evidence type="ECO:0000313" key="1">
    <source>
        <dbReference type="EMBL" id="AJW70624.1"/>
    </source>
</evidence>
<dbReference type="EMBL" id="CP011070">
    <property type="protein sequence ID" value="AJW70624.1"/>
    <property type="molecule type" value="Genomic_DNA"/>
</dbReference>